<dbReference type="RefSeq" id="WP_075057956.1">
    <property type="nucleotide sequence ID" value="NZ_CP012357.1"/>
</dbReference>
<proteinExistence type="predicted"/>
<reference evidence="1 2" key="1">
    <citation type="journal article" date="2015" name="Genome Announc.">
        <title>Complete Genome Sequence of Spiroplasma litorale TN-1T (DSM 21781), a Bacterium Isolated from a Green-Eyed Horsefly (Tabanus nigrovittatus).</title>
        <authorList>
            <person name="Lo W.S."/>
            <person name="Lai Y.C."/>
            <person name="Lien Y.W."/>
            <person name="Wang T.H."/>
            <person name="Kuo C.H."/>
        </authorList>
    </citation>
    <scope>NUCLEOTIDE SEQUENCE [LARGE SCALE GENOMIC DNA]</scope>
    <source>
        <strain evidence="1 2">TN-1</strain>
    </source>
</reference>
<sequence length="79" mass="9349">MFKSIRDEFINTLSDIKPIMHMNFKEAKDYTNQKDVESCIKKLKLINNNDIIITLGGDGFAYYCHKENSIKYIKYNYES</sequence>
<dbReference type="KEGG" id="sll:SLITO_v1c01940"/>
<dbReference type="InterPro" id="IPR029056">
    <property type="entry name" value="Ribokinase-like"/>
</dbReference>
<gene>
    <name evidence="1" type="ORF">SLITO_v1c01940</name>
</gene>
<name>A0A0K1W115_9MOLU</name>
<evidence type="ECO:0000313" key="1">
    <source>
        <dbReference type="EMBL" id="AKX33858.1"/>
    </source>
</evidence>
<evidence type="ECO:0000313" key="2">
    <source>
        <dbReference type="Proteomes" id="UP000067476"/>
    </source>
</evidence>
<organism evidence="1 2">
    <name type="scientific">Spiroplasma litorale</name>
    <dbReference type="NCBI Taxonomy" id="216942"/>
    <lineage>
        <taxon>Bacteria</taxon>
        <taxon>Bacillati</taxon>
        <taxon>Mycoplasmatota</taxon>
        <taxon>Mollicutes</taxon>
        <taxon>Entomoplasmatales</taxon>
        <taxon>Spiroplasmataceae</taxon>
        <taxon>Spiroplasma</taxon>
    </lineage>
</organism>
<dbReference type="SUPFAM" id="SSF53613">
    <property type="entry name" value="Ribokinase-like"/>
    <property type="match status" value="1"/>
</dbReference>
<protein>
    <submittedName>
        <fullName evidence="1">Uncharacterized protein</fullName>
    </submittedName>
</protein>
<dbReference type="EMBL" id="CP012357">
    <property type="protein sequence ID" value="AKX33858.1"/>
    <property type="molecule type" value="Genomic_DNA"/>
</dbReference>
<accession>A0A0K1W115</accession>
<dbReference type="PATRIC" id="fig|216942.3.peg.194"/>
<dbReference type="STRING" id="216942.SLITO_v1c01940"/>
<dbReference type="Proteomes" id="UP000067476">
    <property type="component" value="Chromosome"/>
</dbReference>
<dbReference type="AlphaFoldDB" id="A0A0K1W115"/>
<keyword evidence="2" id="KW-1185">Reference proteome</keyword>